<dbReference type="InterPro" id="IPR050237">
    <property type="entry name" value="ATP-dep_AMP-bd_enzyme"/>
</dbReference>
<dbReference type="EMBL" id="BAAANY010000001">
    <property type="protein sequence ID" value="GAA1656207.1"/>
    <property type="molecule type" value="Genomic_DNA"/>
</dbReference>
<dbReference type="NCBIfam" id="NF004837">
    <property type="entry name" value="PRK06187.1"/>
    <property type="match status" value="1"/>
</dbReference>
<evidence type="ECO:0000259" key="2">
    <source>
        <dbReference type="Pfam" id="PF13193"/>
    </source>
</evidence>
<evidence type="ECO:0000313" key="4">
    <source>
        <dbReference type="Proteomes" id="UP001500618"/>
    </source>
</evidence>
<dbReference type="Proteomes" id="UP001500618">
    <property type="component" value="Unassembled WGS sequence"/>
</dbReference>
<proteinExistence type="predicted"/>
<evidence type="ECO:0000313" key="3">
    <source>
        <dbReference type="EMBL" id="GAA1656207.1"/>
    </source>
</evidence>
<dbReference type="InterPro" id="IPR000873">
    <property type="entry name" value="AMP-dep_synth/lig_dom"/>
</dbReference>
<organism evidence="3 4">
    <name type="scientific">Fodinicola feengrottensis</name>
    <dbReference type="NCBI Taxonomy" id="435914"/>
    <lineage>
        <taxon>Bacteria</taxon>
        <taxon>Bacillati</taxon>
        <taxon>Actinomycetota</taxon>
        <taxon>Actinomycetes</taxon>
        <taxon>Mycobacteriales</taxon>
        <taxon>Fodinicola</taxon>
    </lineage>
</organism>
<keyword evidence="4" id="KW-1185">Reference proteome</keyword>
<dbReference type="PANTHER" id="PTHR43767:SF1">
    <property type="entry name" value="NONRIBOSOMAL PEPTIDE SYNTHASE PES1 (EUROFUNG)-RELATED"/>
    <property type="match status" value="1"/>
</dbReference>
<gene>
    <name evidence="3" type="ORF">GCM10009765_01870</name>
</gene>
<sequence>MQITQALHRACQQDADQVATIYLDRTRTMAEVIDRVARLAGALRQLGVRADDRVGILSLNSDRYHEYLLAVPWADGVFTPVNVRWTPAEIGFSLRESDTRVLFVDQAFVPMVPALKEQFPGLETVIYSGEGDCPEGMLDYETLVAEATPVEDACRGGQQMAGLFYTGGTTGLPKGVMLSHDNMVVSALGSLSTGQFMSPRGRLLHAAPMFHMADVASWTAGMQLGCTHVMVPSFTPLGVLAAISEHRITATLLVPTMIQLMVDHPEATSHDLSSMQNVLYGASPISDAVLERARKVFSSASFTQAYGMTELSPVTTLLLPDEHDDPVLRRCAGRAVPHAEVRIVDPDDQEVPRGKVGQIVARGDHVMLGYWNRPEETADALRGGWMHTGDGGYMDENGYVFVVDRIKDMIVTGGENVYSAEVENALARHPAVASCAVIGVPDEQWGERVHAVVVLQPESVATPAELTDFCRDYIANYKLPRSVAFVEALPMSGAGKILKRELRKVHWAEDGRQVQ</sequence>
<dbReference type="PANTHER" id="PTHR43767">
    <property type="entry name" value="LONG-CHAIN-FATTY-ACID--COA LIGASE"/>
    <property type="match status" value="1"/>
</dbReference>
<dbReference type="GO" id="GO:0016874">
    <property type="term" value="F:ligase activity"/>
    <property type="evidence" value="ECO:0007669"/>
    <property type="project" value="UniProtKB-KW"/>
</dbReference>
<evidence type="ECO:0000259" key="1">
    <source>
        <dbReference type="Pfam" id="PF00501"/>
    </source>
</evidence>
<keyword evidence="3" id="KW-0436">Ligase</keyword>
<reference evidence="4" key="1">
    <citation type="journal article" date="2019" name="Int. J. Syst. Evol. Microbiol.">
        <title>The Global Catalogue of Microorganisms (GCM) 10K type strain sequencing project: providing services to taxonomists for standard genome sequencing and annotation.</title>
        <authorList>
            <consortium name="The Broad Institute Genomics Platform"/>
            <consortium name="The Broad Institute Genome Sequencing Center for Infectious Disease"/>
            <person name="Wu L."/>
            <person name="Ma J."/>
        </authorList>
    </citation>
    <scope>NUCLEOTIDE SEQUENCE [LARGE SCALE GENOMIC DNA]</scope>
    <source>
        <strain evidence="4">JCM 14718</strain>
    </source>
</reference>
<name>A0ABP4RP69_9ACTN</name>
<dbReference type="InterPro" id="IPR042099">
    <property type="entry name" value="ANL_N_sf"/>
</dbReference>
<dbReference type="CDD" id="cd17631">
    <property type="entry name" value="FACL_FadD13-like"/>
    <property type="match status" value="1"/>
</dbReference>
<accession>A0ABP4RP69</accession>
<comment type="caution">
    <text evidence="3">The sequence shown here is derived from an EMBL/GenBank/DDBJ whole genome shotgun (WGS) entry which is preliminary data.</text>
</comment>
<dbReference type="SUPFAM" id="SSF56801">
    <property type="entry name" value="Acetyl-CoA synthetase-like"/>
    <property type="match status" value="1"/>
</dbReference>
<dbReference type="Gene3D" id="3.40.50.12780">
    <property type="entry name" value="N-terminal domain of ligase-like"/>
    <property type="match status" value="1"/>
</dbReference>
<dbReference type="InterPro" id="IPR045851">
    <property type="entry name" value="AMP-bd_C_sf"/>
</dbReference>
<protein>
    <submittedName>
        <fullName evidence="3">Long-chain fatty acid--CoA ligase</fullName>
    </submittedName>
</protein>
<dbReference type="Pfam" id="PF00501">
    <property type="entry name" value="AMP-binding"/>
    <property type="match status" value="1"/>
</dbReference>
<feature type="domain" description="AMP-dependent synthetase/ligase" evidence="1">
    <location>
        <begin position="8"/>
        <end position="371"/>
    </location>
</feature>
<feature type="domain" description="AMP-binding enzyme C-terminal" evidence="2">
    <location>
        <begin position="421"/>
        <end position="496"/>
    </location>
</feature>
<dbReference type="PROSITE" id="PS00455">
    <property type="entry name" value="AMP_BINDING"/>
    <property type="match status" value="1"/>
</dbReference>
<dbReference type="InterPro" id="IPR025110">
    <property type="entry name" value="AMP-bd_C"/>
</dbReference>
<dbReference type="RefSeq" id="WP_344306212.1">
    <property type="nucleotide sequence ID" value="NZ_BAAANY010000001.1"/>
</dbReference>
<dbReference type="InterPro" id="IPR020845">
    <property type="entry name" value="AMP-binding_CS"/>
</dbReference>
<dbReference type="Pfam" id="PF13193">
    <property type="entry name" value="AMP-binding_C"/>
    <property type="match status" value="1"/>
</dbReference>
<dbReference type="Gene3D" id="3.30.300.30">
    <property type="match status" value="1"/>
</dbReference>